<gene>
    <name evidence="2" type="ORF">AKL21_11075</name>
    <name evidence="1" type="ORF">RU96_GL000877</name>
</gene>
<dbReference type="RefSeq" id="WP_010746405.1">
    <property type="nucleotide sequence ID" value="NZ_JBHLVQ010000006.1"/>
</dbReference>
<comment type="caution">
    <text evidence="1">The sequence shown here is derived from an EMBL/GenBank/DDBJ whole genome shotgun (WGS) entry which is preliminary data.</text>
</comment>
<evidence type="ECO:0000313" key="2">
    <source>
        <dbReference type="EMBL" id="PAB00090.1"/>
    </source>
</evidence>
<name>A0A1L8R3V2_9ENTE</name>
<dbReference type="OrthoDB" id="2187059at2"/>
<protein>
    <submittedName>
        <fullName evidence="1">Uncharacterized protein</fullName>
    </submittedName>
</protein>
<organism evidence="1 3">
    <name type="scientific">Enterococcus canintestini</name>
    <dbReference type="NCBI Taxonomy" id="317010"/>
    <lineage>
        <taxon>Bacteria</taxon>
        <taxon>Bacillati</taxon>
        <taxon>Bacillota</taxon>
        <taxon>Bacilli</taxon>
        <taxon>Lactobacillales</taxon>
        <taxon>Enterococcaceae</taxon>
        <taxon>Enterococcus</taxon>
    </lineage>
</organism>
<sequence length="127" mass="15251">MRREQEKIEKPVTRAKNQRIFRMTDIQHFGAECYCFPVFETVSIPEEKTRILRRLRKFRVDGKNVVEFEVYMEGLERKQYEKQIFPLKAIYPNIKCVTNIYGKTIARRVKLGQPLRWLLPKGNQSED</sequence>
<dbReference type="Proteomes" id="UP000182835">
    <property type="component" value="Unassembled WGS sequence"/>
</dbReference>
<dbReference type="EMBL" id="LHUG01000012">
    <property type="protein sequence ID" value="PAB00090.1"/>
    <property type="molecule type" value="Genomic_DNA"/>
</dbReference>
<accession>A0A1L8R3V2</accession>
<evidence type="ECO:0000313" key="1">
    <source>
        <dbReference type="EMBL" id="OJG14424.1"/>
    </source>
</evidence>
<evidence type="ECO:0000313" key="3">
    <source>
        <dbReference type="Proteomes" id="UP000182835"/>
    </source>
</evidence>
<proteinExistence type="predicted"/>
<dbReference type="EMBL" id="JXKG01000018">
    <property type="protein sequence ID" value="OJG14424.1"/>
    <property type="molecule type" value="Genomic_DNA"/>
</dbReference>
<reference evidence="1 3" key="1">
    <citation type="submission" date="2014-12" db="EMBL/GenBank/DDBJ databases">
        <title>Draft genome sequences of 29 type strains of Enterococci.</title>
        <authorList>
            <person name="Zhong Z."/>
            <person name="Sun Z."/>
            <person name="Liu W."/>
            <person name="Zhang W."/>
            <person name="Zhang H."/>
        </authorList>
    </citation>
    <scope>NUCLEOTIDE SEQUENCE [LARGE SCALE GENOMIC DNA]</scope>
    <source>
        <strain evidence="1 3">DSM 21207</strain>
    </source>
</reference>
<dbReference type="Proteomes" id="UP000216797">
    <property type="component" value="Unassembled WGS sequence"/>
</dbReference>
<reference evidence="2 4" key="2">
    <citation type="submission" date="2015-08" db="EMBL/GenBank/DDBJ databases">
        <title>Enterococcus genome sequence.</title>
        <authorList>
            <person name="Acedo J.Z."/>
            <person name="Vederas J.C."/>
        </authorList>
    </citation>
    <scope>NUCLEOTIDE SEQUENCE [LARGE SCALE GENOMIC DNA]</scope>
    <source>
        <strain evidence="2 4">49</strain>
    </source>
</reference>
<keyword evidence="4" id="KW-1185">Reference proteome</keyword>
<dbReference type="AlphaFoldDB" id="A0A1L8R3V2"/>
<evidence type="ECO:0000313" key="4">
    <source>
        <dbReference type="Proteomes" id="UP000216797"/>
    </source>
</evidence>